<dbReference type="EMBL" id="QXED01000002">
    <property type="protein sequence ID" value="RIV25143.1"/>
    <property type="molecule type" value="Genomic_DNA"/>
</dbReference>
<dbReference type="InterPro" id="IPR034593">
    <property type="entry name" value="DgoD-like"/>
</dbReference>
<dbReference type="InterPro" id="IPR013342">
    <property type="entry name" value="Mandelate_racemase_C"/>
</dbReference>
<reference evidence="3 4" key="1">
    <citation type="submission" date="2018-08" db="EMBL/GenBank/DDBJ databases">
        <title>Fibrisoma montanum sp. nov., isolated from Danxia mountain soil.</title>
        <authorList>
            <person name="Huang Y."/>
        </authorList>
    </citation>
    <scope>NUCLEOTIDE SEQUENCE [LARGE SCALE GENOMIC DNA]</scope>
    <source>
        <strain evidence="3 4">HYT19</strain>
    </source>
</reference>
<dbReference type="GO" id="GO:0016854">
    <property type="term" value="F:racemase and epimerase activity"/>
    <property type="evidence" value="ECO:0007669"/>
    <property type="project" value="UniProtKB-ARBA"/>
</dbReference>
<dbReference type="SMART" id="SM00922">
    <property type="entry name" value="MR_MLE"/>
    <property type="match status" value="1"/>
</dbReference>
<dbReference type="InterPro" id="IPR013341">
    <property type="entry name" value="Mandelate_racemase_N_dom"/>
</dbReference>
<dbReference type="SUPFAM" id="SSF54826">
    <property type="entry name" value="Enolase N-terminal domain-like"/>
    <property type="match status" value="1"/>
</dbReference>
<protein>
    <submittedName>
        <fullName evidence="3">Mandelate racemase/muconate lactonizing enzyme family protein</fullName>
    </submittedName>
</protein>
<dbReference type="Pfam" id="PF02746">
    <property type="entry name" value="MR_MLE_N"/>
    <property type="match status" value="1"/>
</dbReference>
<dbReference type="Proteomes" id="UP000283523">
    <property type="component" value="Unassembled WGS sequence"/>
</dbReference>
<dbReference type="RefSeq" id="WP_119667029.1">
    <property type="nucleotide sequence ID" value="NZ_QXED01000002.1"/>
</dbReference>
<gene>
    <name evidence="3" type="ORF">DYU11_07450</name>
</gene>
<dbReference type="AlphaFoldDB" id="A0A418MEJ9"/>
<accession>A0A418MEJ9</accession>
<proteinExistence type="predicted"/>
<dbReference type="PROSITE" id="PS51318">
    <property type="entry name" value="TAT"/>
    <property type="match status" value="1"/>
</dbReference>
<dbReference type="SFLD" id="SFLDG00179">
    <property type="entry name" value="mandelate_racemase"/>
    <property type="match status" value="1"/>
</dbReference>
<dbReference type="CDD" id="cd03316">
    <property type="entry name" value="MR_like"/>
    <property type="match status" value="1"/>
</dbReference>
<dbReference type="SFLD" id="SFLDS00001">
    <property type="entry name" value="Enolase"/>
    <property type="match status" value="1"/>
</dbReference>
<organism evidence="3 4">
    <name type="scientific">Fibrisoma montanum</name>
    <dbReference type="NCBI Taxonomy" id="2305895"/>
    <lineage>
        <taxon>Bacteria</taxon>
        <taxon>Pseudomonadati</taxon>
        <taxon>Bacteroidota</taxon>
        <taxon>Cytophagia</taxon>
        <taxon>Cytophagales</taxon>
        <taxon>Spirosomataceae</taxon>
        <taxon>Fibrisoma</taxon>
    </lineage>
</organism>
<dbReference type="PANTHER" id="PTHR48080">
    <property type="entry name" value="D-GALACTONATE DEHYDRATASE-RELATED"/>
    <property type="match status" value="1"/>
</dbReference>
<evidence type="ECO:0000313" key="4">
    <source>
        <dbReference type="Proteomes" id="UP000283523"/>
    </source>
</evidence>
<dbReference type="OrthoDB" id="9796450at2"/>
<evidence type="ECO:0000259" key="2">
    <source>
        <dbReference type="SMART" id="SM00922"/>
    </source>
</evidence>
<dbReference type="Gene3D" id="3.30.390.10">
    <property type="entry name" value="Enolase-like, N-terminal domain"/>
    <property type="match status" value="1"/>
</dbReference>
<keyword evidence="1" id="KW-0456">Lyase</keyword>
<dbReference type="InterPro" id="IPR036849">
    <property type="entry name" value="Enolase-like_C_sf"/>
</dbReference>
<comment type="caution">
    <text evidence="3">The sequence shown here is derived from an EMBL/GenBank/DDBJ whole genome shotgun (WGS) entry which is preliminary data.</text>
</comment>
<dbReference type="InterPro" id="IPR006311">
    <property type="entry name" value="TAT_signal"/>
</dbReference>
<dbReference type="InterPro" id="IPR029017">
    <property type="entry name" value="Enolase-like_N"/>
</dbReference>
<dbReference type="Pfam" id="PF13378">
    <property type="entry name" value="MR_MLE_C"/>
    <property type="match status" value="1"/>
</dbReference>
<evidence type="ECO:0000313" key="3">
    <source>
        <dbReference type="EMBL" id="RIV25143.1"/>
    </source>
</evidence>
<dbReference type="PANTHER" id="PTHR48080:SF2">
    <property type="entry name" value="D-GALACTONATE DEHYDRATASE"/>
    <property type="match status" value="1"/>
</dbReference>
<sequence>MKSTTYQSENKSLGRRSFLTKSALASAFAATSMSSFGEGLETALDRTPQSSAPSDLKVTDIKCGYIRNGHSLFVKIHTNQGIWGCGEAVDATPGTYHLVKMMGQRIKGKSPLNVNRLFEDVRKSGFFEGAQSGMYIGVLSAVETALWDLVGKALGLPVYQLLGGKYRDRVRVYCDTGAYRETDTSPESFGKSAKRAVDMGFTAVKFDIDERNDPNKYDAYNWTASPGELERMYNQISGVRKAIGSKVDICVDMHGRYDVTTGRRVAKMMEPLNLMFLEEPIPAENPEAYRQIREATNTPICAGENHYLAHGFRRMLEIGAVDIIMPDLQKAGGLGEGQRIANLANLYYVPFAPHMVASYLGAMASSHVCASVPNFLILEWQIYFHEDPMFKDIVTFDGPMVKDGFIPLSEKPGIGVEINEEGMRKYATKDVPFFV</sequence>
<dbReference type="InterPro" id="IPR029065">
    <property type="entry name" value="Enolase_C-like"/>
</dbReference>
<dbReference type="Gene3D" id="3.20.20.120">
    <property type="entry name" value="Enolase-like C-terminal domain"/>
    <property type="match status" value="1"/>
</dbReference>
<keyword evidence="4" id="KW-1185">Reference proteome</keyword>
<dbReference type="GO" id="GO:0016829">
    <property type="term" value="F:lyase activity"/>
    <property type="evidence" value="ECO:0007669"/>
    <property type="project" value="UniProtKB-KW"/>
</dbReference>
<evidence type="ECO:0000256" key="1">
    <source>
        <dbReference type="ARBA" id="ARBA00023239"/>
    </source>
</evidence>
<name>A0A418MEJ9_9BACT</name>
<feature type="domain" description="Mandelate racemase/muconate lactonizing enzyme C-terminal" evidence="2">
    <location>
        <begin position="186"/>
        <end position="299"/>
    </location>
</feature>
<dbReference type="SUPFAM" id="SSF51604">
    <property type="entry name" value="Enolase C-terminal domain-like"/>
    <property type="match status" value="1"/>
</dbReference>